<feature type="domain" description="SIS" evidence="2">
    <location>
        <begin position="49"/>
        <end position="189"/>
    </location>
</feature>
<dbReference type="AlphaFoldDB" id="A0A8J4DRH7"/>
<evidence type="ECO:0000313" key="3">
    <source>
        <dbReference type="EMBL" id="GIJ47679.1"/>
    </source>
</evidence>
<evidence type="ECO:0000256" key="1">
    <source>
        <dbReference type="ARBA" id="ARBA00022737"/>
    </source>
</evidence>
<feature type="domain" description="SIS" evidence="2">
    <location>
        <begin position="209"/>
        <end position="345"/>
    </location>
</feature>
<dbReference type="CDD" id="cd05008">
    <property type="entry name" value="SIS_GlmS_GlmD_1"/>
    <property type="match status" value="1"/>
</dbReference>
<keyword evidence="1" id="KW-0677">Repeat</keyword>
<dbReference type="Pfam" id="PF01380">
    <property type="entry name" value="SIS"/>
    <property type="match status" value="2"/>
</dbReference>
<dbReference type="PANTHER" id="PTHR10937:SF8">
    <property type="entry name" value="AMINOTRANSFERASE-RELATED"/>
    <property type="match status" value="1"/>
</dbReference>
<evidence type="ECO:0000259" key="2">
    <source>
        <dbReference type="PROSITE" id="PS51464"/>
    </source>
</evidence>
<dbReference type="PROSITE" id="PS51464">
    <property type="entry name" value="SIS"/>
    <property type="match status" value="2"/>
</dbReference>
<dbReference type="InterPro" id="IPR035490">
    <property type="entry name" value="GlmS/FrlB_SIS"/>
</dbReference>
<dbReference type="GO" id="GO:1901135">
    <property type="term" value="P:carbohydrate derivative metabolic process"/>
    <property type="evidence" value="ECO:0007669"/>
    <property type="project" value="InterPro"/>
</dbReference>
<sequence>MDHSPSTTSDGSLPMSETMTAGAQMAAEIAEQPDVLARLLGRATEIEEVAAAVRRRKPRFVLLAARGTSDHAALYAKYLVEIRLGLPAGLVSPSTMTLYKAKPDLSDVLFVAVSQSGGSPDLAESTAVARECGATTVALTNVPGSPVHEAADFSFALEAGEELAVAATKSYTAELLALYLLLGGDPAGAAALPAAAAATLDNAAAVHAAAARYRFANRLVTTGRGYSYPSAREGALKLMETSYLSAHAFSTADLLHGPVAMLDSNVPLIAVLSGDAGGDSARAAVDRLRDTGTDVLVVGPDAGERGLALVTEGVVPELAPVLEILPLQQFAWRLALDRGADPDRPRGLAKVTRTR</sequence>
<evidence type="ECO:0000313" key="4">
    <source>
        <dbReference type="Proteomes" id="UP000619260"/>
    </source>
</evidence>
<keyword evidence="4" id="KW-1185">Reference proteome</keyword>
<dbReference type="GO" id="GO:0097367">
    <property type="term" value="F:carbohydrate derivative binding"/>
    <property type="evidence" value="ECO:0007669"/>
    <property type="project" value="InterPro"/>
</dbReference>
<proteinExistence type="predicted"/>
<protein>
    <submittedName>
        <fullName evidence="3">Glutamine-fructose-6-phosphate transaminase</fullName>
    </submittedName>
</protein>
<organism evidence="3 4">
    <name type="scientific">Virgisporangium aliadipatigenens</name>
    <dbReference type="NCBI Taxonomy" id="741659"/>
    <lineage>
        <taxon>Bacteria</taxon>
        <taxon>Bacillati</taxon>
        <taxon>Actinomycetota</taxon>
        <taxon>Actinomycetes</taxon>
        <taxon>Micromonosporales</taxon>
        <taxon>Micromonosporaceae</taxon>
        <taxon>Virgisporangium</taxon>
    </lineage>
</organism>
<dbReference type="InterPro" id="IPR001347">
    <property type="entry name" value="SIS_dom"/>
</dbReference>
<accession>A0A8J4DRH7</accession>
<name>A0A8J4DRH7_9ACTN</name>
<dbReference type="InterPro" id="IPR046348">
    <property type="entry name" value="SIS_dom_sf"/>
</dbReference>
<dbReference type="SUPFAM" id="SSF53697">
    <property type="entry name" value="SIS domain"/>
    <property type="match status" value="1"/>
</dbReference>
<dbReference type="Gene3D" id="3.40.50.10490">
    <property type="entry name" value="Glucose-6-phosphate isomerase like protein, domain 1"/>
    <property type="match status" value="2"/>
</dbReference>
<dbReference type="InterPro" id="IPR035466">
    <property type="entry name" value="GlmS/AgaS_SIS"/>
</dbReference>
<dbReference type="PANTHER" id="PTHR10937">
    <property type="entry name" value="GLUCOSAMINE--FRUCTOSE-6-PHOSPHATE AMINOTRANSFERASE, ISOMERIZING"/>
    <property type="match status" value="1"/>
</dbReference>
<dbReference type="CDD" id="cd05009">
    <property type="entry name" value="SIS_GlmS_GlmD_2"/>
    <property type="match status" value="1"/>
</dbReference>
<dbReference type="EMBL" id="BOPF01000016">
    <property type="protein sequence ID" value="GIJ47679.1"/>
    <property type="molecule type" value="Genomic_DNA"/>
</dbReference>
<comment type="caution">
    <text evidence="3">The sequence shown here is derived from an EMBL/GenBank/DDBJ whole genome shotgun (WGS) entry which is preliminary data.</text>
</comment>
<gene>
    <name evidence="3" type="ORF">Val02_45650</name>
</gene>
<reference evidence="3" key="1">
    <citation type="submission" date="2021-01" db="EMBL/GenBank/DDBJ databases">
        <title>Whole genome shotgun sequence of Virgisporangium aliadipatigenens NBRC 105644.</title>
        <authorList>
            <person name="Komaki H."/>
            <person name="Tamura T."/>
        </authorList>
    </citation>
    <scope>NUCLEOTIDE SEQUENCE</scope>
    <source>
        <strain evidence="3">NBRC 105644</strain>
    </source>
</reference>
<dbReference type="Proteomes" id="UP000619260">
    <property type="component" value="Unassembled WGS sequence"/>
</dbReference>